<evidence type="ECO:0000256" key="1">
    <source>
        <dbReference type="ARBA" id="ARBA00001946"/>
    </source>
</evidence>
<dbReference type="GO" id="GO:0004518">
    <property type="term" value="F:nuclease activity"/>
    <property type="evidence" value="ECO:0007669"/>
    <property type="project" value="UniProtKB-KW"/>
</dbReference>
<reference evidence="5" key="1">
    <citation type="submission" date="2020-04" db="EMBL/GenBank/DDBJ databases">
        <authorList>
            <person name="Chiriac C."/>
            <person name="Salcher M."/>
            <person name="Ghai R."/>
            <person name="Kavagutti S V."/>
        </authorList>
    </citation>
    <scope>NUCLEOTIDE SEQUENCE</scope>
</reference>
<comment type="cofactor">
    <cofactor evidence="1">
        <name>Mg(2+)</name>
        <dbReference type="ChEBI" id="CHEBI:18420"/>
    </cofactor>
</comment>
<protein>
    <submittedName>
        <fullName evidence="5">VRR-NUC domain containing protein</fullName>
    </submittedName>
</protein>
<dbReference type="Gene3D" id="3.40.1350.10">
    <property type="match status" value="1"/>
</dbReference>
<dbReference type="GO" id="GO:0003676">
    <property type="term" value="F:nucleic acid binding"/>
    <property type="evidence" value="ECO:0007669"/>
    <property type="project" value="InterPro"/>
</dbReference>
<name>A0A6J5NV82_9CAUD</name>
<evidence type="ECO:0000256" key="2">
    <source>
        <dbReference type="ARBA" id="ARBA00022722"/>
    </source>
</evidence>
<keyword evidence="3" id="KW-0378">Hydrolase</keyword>
<evidence type="ECO:0000313" key="5">
    <source>
        <dbReference type="EMBL" id="CAB4159144.1"/>
    </source>
</evidence>
<dbReference type="InterPro" id="IPR011856">
    <property type="entry name" value="tRNA_endonuc-like_dom_sf"/>
</dbReference>
<accession>A0A6J5NV82</accession>
<dbReference type="InterPro" id="IPR014883">
    <property type="entry name" value="VRR_NUC"/>
</dbReference>
<keyword evidence="2" id="KW-0540">Nuclease</keyword>
<dbReference type="GO" id="GO:0016788">
    <property type="term" value="F:hydrolase activity, acting on ester bonds"/>
    <property type="evidence" value="ECO:0007669"/>
    <property type="project" value="InterPro"/>
</dbReference>
<dbReference type="EMBL" id="LR796676">
    <property type="protein sequence ID" value="CAB4159144.1"/>
    <property type="molecule type" value="Genomic_DNA"/>
</dbReference>
<feature type="domain" description="VRR-NUC" evidence="4">
    <location>
        <begin position="1"/>
        <end position="90"/>
    </location>
</feature>
<evidence type="ECO:0000256" key="3">
    <source>
        <dbReference type="ARBA" id="ARBA00022801"/>
    </source>
</evidence>
<proteinExistence type="predicted"/>
<gene>
    <name evidence="5" type="ORF">UFOVP713_56</name>
</gene>
<sequence>MKETLVEGRLKSKAKAAGGVAHKWVSPGFTGLPDRIVLLPVPPEDHDVVNKYVKLVETKATNKVPGPRQVFVHDQLRGLGYEVHVPDSKEDVDAIFA</sequence>
<organism evidence="5">
    <name type="scientific">uncultured Caudovirales phage</name>
    <dbReference type="NCBI Taxonomy" id="2100421"/>
    <lineage>
        <taxon>Viruses</taxon>
        <taxon>Duplodnaviria</taxon>
        <taxon>Heunggongvirae</taxon>
        <taxon>Uroviricota</taxon>
        <taxon>Caudoviricetes</taxon>
        <taxon>Peduoviridae</taxon>
        <taxon>Maltschvirus</taxon>
        <taxon>Maltschvirus maltsch</taxon>
    </lineage>
</organism>
<dbReference type="SMART" id="SM00990">
    <property type="entry name" value="VRR_NUC"/>
    <property type="match status" value="1"/>
</dbReference>
<evidence type="ECO:0000259" key="4">
    <source>
        <dbReference type="SMART" id="SM00990"/>
    </source>
</evidence>